<evidence type="ECO:0000313" key="5">
    <source>
        <dbReference type="EMBL" id="PRY92754.1"/>
    </source>
</evidence>
<reference evidence="5 6" key="1">
    <citation type="submission" date="2018-03" db="EMBL/GenBank/DDBJ databases">
        <title>Genomic Encyclopedia of Archaeal and Bacterial Type Strains, Phase II (KMG-II): from individual species to whole genera.</title>
        <authorList>
            <person name="Goeker M."/>
        </authorList>
    </citation>
    <scope>NUCLEOTIDE SEQUENCE [LARGE SCALE GENOMIC DNA]</scope>
    <source>
        <strain evidence="5 6">DSM 29318</strain>
    </source>
</reference>
<comment type="similarity">
    <text evidence="1">Belongs to the glycosyltransferase group 1 family. Glycosyltransferase 4 subfamily.</text>
</comment>
<dbReference type="PANTHER" id="PTHR12526:SF640">
    <property type="entry name" value="COLANIC ACID BIOSYNTHESIS GLYCOSYLTRANSFERASE WCAL-RELATED"/>
    <property type="match status" value="1"/>
</dbReference>
<dbReference type="OrthoDB" id="5490290at2"/>
<protein>
    <submittedName>
        <fullName evidence="5">Mannosyltransferase</fullName>
    </submittedName>
</protein>
<dbReference type="Pfam" id="PF00534">
    <property type="entry name" value="Glycos_transf_1"/>
    <property type="match status" value="1"/>
</dbReference>
<dbReference type="EMBL" id="PVTT01000002">
    <property type="protein sequence ID" value="PRY92754.1"/>
    <property type="molecule type" value="Genomic_DNA"/>
</dbReference>
<dbReference type="RefSeq" id="WP_106160425.1">
    <property type="nucleotide sequence ID" value="NZ_PVTT01000002.1"/>
</dbReference>
<evidence type="ECO:0000256" key="2">
    <source>
        <dbReference type="ARBA" id="ARBA00022676"/>
    </source>
</evidence>
<feature type="domain" description="Glycosyl transferase family 1" evidence="4">
    <location>
        <begin position="161"/>
        <end position="326"/>
    </location>
</feature>
<proteinExistence type="inferred from homology"/>
<comment type="caution">
    <text evidence="5">The sequence shown here is derived from an EMBL/GenBank/DDBJ whole genome shotgun (WGS) entry which is preliminary data.</text>
</comment>
<keyword evidence="2 5" id="KW-0328">Glycosyltransferase</keyword>
<evidence type="ECO:0000256" key="3">
    <source>
        <dbReference type="ARBA" id="ARBA00022679"/>
    </source>
</evidence>
<dbReference type="GO" id="GO:0016757">
    <property type="term" value="F:glycosyltransferase activity"/>
    <property type="evidence" value="ECO:0007669"/>
    <property type="project" value="UniProtKB-KW"/>
</dbReference>
<evidence type="ECO:0000259" key="4">
    <source>
        <dbReference type="Pfam" id="PF00534"/>
    </source>
</evidence>
<dbReference type="Proteomes" id="UP000238801">
    <property type="component" value="Unassembled WGS sequence"/>
</dbReference>
<keyword evidence="6" id="KW-1185">Reference proteome</keyword>
<dbReference type="InterPro" id="IPR001296">
    <property type="entry name" value="Glyco_trans_1"/>
</dbReference>
<name>A0A2T0X1M1_9RHOB</name>
<dbReference type="SUPFAM" id="SSF53756">
    <property type="entry name" value="UDP-Glycosyltransferase/glycogen phosphorylase"/>
    <property type="match status" value="1"/>
</dbReference>
<dbReference type="CDD" id="cd03801">
    <property type="entry name" value="GT4_PimA-like"/>
    <property type="match status" value="1"/>
</dbReference>
<evidence type="ECO:0000313" key="6">
    <source>
        <dbReference type="Proteomes" id="UP000238801"/>
    </source>
</evidence>
<accession>A0A2T0X1M1</accession>
<gene>
    <name evidence="5" type="ORF">BCF33_1608</name>
</gene>
<dbReference type="Gene3D" id="3.40.50.2000">
    <property type="entry name" value="Glycogen Phosphorylase B"/>
    <property type="match status" value="1"/>
</dbReference>
<organism evidence="5 6">
    <name type="scientific">Hasllibacter halocynthiae</name>
    <dbReference type="NCBI Taxonomy" id="595589"/>
    <lineage>
        <taxon>Bacteria</taxon>
        <taxon>Pseudomonadati</taxon>
        <taxon>Pseudomonadota</taxon>
        <taxon>Alphaproteobacteria</taxon>
        <taxon>Rhodobacterales</taxon>
        <taxon>Roseobacteraceae</taxon>
        <taxon>Hasllibacter</taxon>
    </lineage>
</organism>
<dbReference type="PANTHER" id="PTHR12526">
    <property type="entry name" value="GLYCOSYLTRANSFERASE"/>
    <property type="match status" value="1"/>
</dbReference>
<dbReference type="AlphaFoldDB" id="A0A2T0X1M1"/>
<evidence type="ECO:0000256" key="1">
    <source>
        <dbReference type="ARBA" id="ARBA00009481"/>
    </source>
</evidence>
<keyword evidence="3 5" id="KW-0808">Transferase</keyword>
<sequence>MDAPELFVTNFNPRYTGVSSTAARLIPHHARRHALRLVGHPLPGCPAPIPAAEAARLCRTPPPGRPFAIWHVRRNPEMRVALWLRDVRRLPIRLVFTSASQRRHSAYPRWLIGRMDAVIATSPGAAAFVRADATIPHGVDTARFVPDPAATPAAAGLAGTRAIVAVGRLRPGKGTDLFVEAAMRLLPRHPGLVAVACGRAQPRHARFVEGLKAKAAAAGLGDRILWPGDVPAERMPALLAACDLMLTLPRSEPYGVTPLEGMAAGLPFVASDTGAFRSFAEAAPDDEACGVIVPPGEEGLDAAAAAADAILSDPARHAAMRRTARAVAVERFSIKGEAAGIEEVYRRLWAGEIGSARSGRA</sequence>